<reference evidence="1" key="1">
    <citation type="submission" date="2020-04" db="EMBL/GenBank/DDBJ databases">
        <authorList>
            <person name="Chiriac C."/>
            <person name="Salcher M."/>
            <person name="Ghai R."/>
            <person name="Kavagutti S V."/>
        </authorList>
    </citation>
    <scope>NUCLEOTIDE SEQUENCE</scope>
</reference>
<accession>A0A6J5PCA5</accession>
<dbReference type="EMBL" id="LR796770">
    <property type="protein sequence ID" value="CAB4165184.1"/>
    <property type="molecule type" value="Genomic_DNA"/>
</dbReference>
<protein>
    <submittedName>
        <fullName evidence="1">Uncharacterized protein</fullName>
    </submittedName>
</protein>
<dbReference type="EMBL" id="LR797475">
    <property type="protein sequence ID" value="CAB4218779.1"/>
    <property type="molecule type" value="Genomic_DNA"/>
</dbReference>
<sequence length="117" mass="12706">MAEKLDAIRDPAKLAQSIVARGELWADANAAADLLEETKGTLLAKITKEYLDLPAWKAEAMAKGSNTYSEHIGAMVDARRLANLARVRYDGAKIMGELMRSAESTRRAEMGLGGRVT</sequence>
<evidence type="ECO:0000313" key="2">
    <source>
        <dbReference type="EMBL" id="CAB4218779.1"/>
    </source>
</evidence>
<proteinExistence type="predicted"/>
<name>A0A6J5PCA5_9CAUD</name>
<gene>
    <name evidence="2" type="ORF">UFOVP1603_53</name>
    <name evidence="1" type="ORF">UFOVP833_34</name>
</gene>
<evidence type="ECO:0000313" key="1">
    <source>
        <dbReference type="EMBL" id="CAB4165184.1"/>
    </source>
</evidence>
<organism evidence="1">
    <name type="scientific">uncultured Caudovirales phage</name>
    <dbReference type="NCBI Taxonomy" id="2100421"/>
    <lineage>
        <taxon>Viruses</taxon>
        <taxon>Duplodnaviria</taxon>
        <taxon>Heunggongvirae</taxon>
        <taxon>Uroviricota</taxon>
        <taxon>Caudoviricetes</taxon>
        <taxon>Peduoviridae</taxon>
        <taxon>Maltschvirus</taxon>
        <taxon>Maltschvirus maltsch</taxon>
    </lineage>
</organism>